<comment type="caution">
    <text evidence="3">The sequence shown here is derived from an EMBL/GenBank/DDBJ whole genome shotgun (WGS) entry which is preliminary data.</text>
</comment>
<feature type="domain" description="TraG P-loop" evidence="2">
    <location>
        <begin position="248"/>
        <end position="554"/>
    </location>
</feature>
<dbReference type="CDD" id="cd01127">
    <property type="entry name" value="TrwB_TraG_TraD_VirD4"/>
    <property type="match status" value="1"/>
</dbReference>
<dbReference type="SUPFAM" id="SSF52540">
    <property type="entry name" value="P-loop containing nucleoside triphosphate hydrolases"/>
    <property type="match status" value="1"/>
</dbReference>
<dbReference type="Pfam" id="PF19044">
    <property type="entry name" value="P-loop_TraG"/>
    <property type="match status" value="1"/>
</dbReference>
<dbReference type="PANTHER" id="PTHR30121">
    <property type="entry name" value="UNCHARACTERIZED PROTEIN YJGR-RELATED"/>
    <property type="match status" value="1"/>
</dbReference>
<dbReference type="InterPro" id="IPR027417">
    <property type="entry name" value="P-loop_NTPase"/>
</dbReference>
<dbReference type="InterPro" id="IPR051162">
    <property type="entry name" value="T4SS_component"/>
</dbReference>
<feature type="region of interest" description="Disordered" evidence="1">
    <location>
        <begin position="602"/>
        <end position="629"/>
    </location>
</feature>
<dbReference type="NCBIfam" id="NF045971">
    <property type="entry name" value="conju_CD1110"/>
    <property type="match status" value="1"/>
</dbReference>
<dbReference type="Gene3D" id="3.40.50.300">
    <property type="entry name" value="P-loop containing nucleotide triphosphate hydrolases"/>
    <property type="match status" value="1"/>
</dbReference>
<accession>A0A1G1WKP3</accession>
<evidence type="ECO:0000256" key="1">
    <source>
        <dbReference type="SAM" id="MobiDB-lite"/>
    </source>
</evidence>
<dbReference type="Proteomes" id="UP000177821">
    <property type="component" value="Unassembled WGS sequence"/>
</dbReference>
<evidence type="ECO:0000313" key="3">
    <source>
        <dbReference type="EMBL" id="OGY28328.1"/>
    </source>
</evidence>
<sequence length="629" mass="70998">MGLFDFLNRKPPQSPQTPKIVETLGAGMVDITDIIAPPAIEVDFDHIQIGNMFYRTLFVSGYPRFVGANWLSPIINFDHSLDISFYYYPVEAKGVLSNLRRKIAEMEATLQTDVERGKVVNPSVRVAMEDAKSLQEQLVKGTERFFQFSFYITIPSDNLEELNSITQQVEATLGSLLVISKHATLQMEQSFQSTIPTFNDKLMVTRNMDTTSLATTFPFTSSELTANEGILYGINEHNGSLVIFDRFTLENANSVVFAKSGSGKSYLVKLEALRSLMFGSEIMVIDPEGEYETLCTTIGGDYIKFSHDAAVKINPFDLSGVYEEGENELGLKILSLHSLFRIIMGNLSTTEDALLDRALILTYKTKGITPDPSTQRKPPPVMEDLYNILLKMPEPEAKSMSERLEKFIKGSLAGIFNQQSSLDIRNTFTVFSIRDLEDQLRPIAMFIILDYIWTKIKRERKKRILIVDEAWYLMREPDSAIFLYSMAKRARKYYLGLTTITQDVEDFLTGDYGKAIVTNSSIQILLKQSTAAIDRVTEVFYLSEGEKHLLLSADVGEGLFFAGQNHVAIRVQAAPHEHKLITSNPEELSRLEDEKRRKIEEYKALQQKPSPPAAETTTTQISLEPRKIS</sequence>
<evidence type="ECO:0000313" key="4">
    <source>
        <dbReference type="Proteomes" id="UP000177821"/>
    </source>
</evidence>
<gene>
    <name evidence="3" type="ORF">A3J50_02180</name>
</gene>
<dbReference type="InterPro" id="IPR043964">
    <property type="entry name" value="P-loop_TraG"/>
</dbReference>
<dbReference type="AlphaFoldDB" id="A0A1G1WKP3"/>
<dbReference type="EMBL" id="MHCX01000055">
    <property type="protein sequence ID" value="OGY28328.1"/>
    <property type="molecule type" value="Genomic_DNA"/>
</dbReference>
<proteinExistence type="predicted"/>
<organism evidence="3 4">
    <name type="scientific">Candidatus Woykebacteria bacterium RIFCSPHIGHO2_02_FULL_43_16b</name>
    <dbReference type="NCBI Taxonomy" id="1802601"/>
    <lineage>
        <taxon>Bacteria</taxon>
        <taxon>Candidatus Woykeibacteriota</taxon>
    </lineage>
</organism>
<dbReference type="PANTHER" id="PTHR30121:SF6">
    <property type="entry name" value="SLR6007 PROTEIN"/>
    <property type="match status" value="1"/>
</dbReference>
<dbReference type="Gene3D" id="1.10.8.730">
    <property type="match status" value="1"/>
</dbReference>
<name>A0A1G1WKP3_9BACT</name>
<protein>
    <recommendedName>
        <fullName evidence="2">TraG P-loop domain-containing protein</fullName>
    </recommendedName>
</protein>
<evidence type="ECO:0000259" key="2">
    <source>
        <dbReference type="Pfam" id="PF19044"/>
    </source>
</evidence>
<reference evidence="3 4" key="1">
    <citation type="journal article" date="2016" name="Nat. Commun.">
        <title>Thousands of microbial genomes shed light on interconnected biogeochemical processes in an aquifer system.</title>
        <authorList>
            <person name="Anantharaman K."/>
            <person name="Brown C.T."/>
            <person name="Hug L.A."/>
            <person name="Sharon I."/>
            <person name="Castelle C.J."/>
            <person name="Probst A.J."/>
            <person name="Thomas B.C."/>
            <person name="Singh A."/>
            <person name="Wilkins M.J."/>
            <person name="Karaoz U."/>
            <person name="Brodie E.L."/>
            <person name="Williams K.H."/>
            <person name="Hubbard S.S."/>
            <person name="Banfield J.F."/>
        </authorList>
    </citation>
    <scope>NUCLEOTIDE SEQUENCE [LARGE SCALE GENOMIC DNA]</scope>
</reference>